<dbReference type="EMBL" id="JRUN01000012">
    <property type="protein sequence ID" value="KHD86002.1"/>
    <property type="molecule type" value="Genomic_DNA"/>
</dbReference>
<evidence type="ECO:0000259" key="4">
    <source>
        <dbReference type="PROSITE" id="PS51000"/>
    </source>
</evidence>
<proteinExistence type="predicted"/>
<reference evidence="6 8" key="2">
    <citation type="submission" date="2020-02" db="EMBL/GenBank/DDBJ databases">
        <authorList>
            <person name="Feng H."/>
        </authorList>
    </citation>
    <scope>NUCLEOTIDE SEQUENCE [LARGE SCALE GENOMIC DNA]</scope>
    <source>
        <strain evidence="6 8">Gsoil 114</strain>
    </source>
</reference>
<reference evidence="6 8" key="3">
    <citation type="submission" date="2020-03" db="EMBL/GenBank/DDBJ databases">
        <title>Bacillus aquiflavi sp. nov., isolated from yellow water of strong flavor Chinese baijiu in Yibin region of China.</title>
        <authorList>
            <person name="Xie J."/>
        </authorList>
    </citation>
    <scope>NUCLEOTIDE SEQUENCE [LARGE SCALE GENOMIC DNA]</scope>
    <source>
        <strain evidence="6 8">Gsoil 114</strain>
    </source>
</reference>
<dbReference type="SMART" id="SM01134">
    <property type="entry name" value="DeoRC"/>
    <property type="match status" value="1"/>
</dbReference>
<dbReference type="Gene3D" id="3.40.50.1360">
    <property type="match status" value="1"/>
</dbReference>
<keyword evidence="2" id="KW-0238">DNA-binding</keyword>
<evidence type="ECO:0000256" key="1">
    <source>
        <dbReference type="ARBA" id="ARBA00023015"/>
    </source>
</evidence>
<dbReference type="InterPro" id="IPR001034">
    <property type="entry name" value="DeoR_HTH"/>
</dbReference>
<dbReference type="Proteomes" id="UP000030588">
    <property type="component" value="Unassembled WGS sequence"/>
</dbReference>
<dbReference type="InterPro" id="IPR050313">
    <property type="entry name" value="Carb_Metab_HTH_regulators"/>
</dbReference>
<dbReference type="InterPro" id="IPR018356">
    <property type="entry name" value="Tscrpt_reg_HTH_DeoR_CS"/>
</dbReference>
<dbReference type="Gene3D" id="1.10.10.10">
    <property type="entry name" value="Winged helix-like DNA-binding domain superfamily/Winged helix DNA-binding domain"/>
    <property type="match status" value="1"/>
</dbReference>
<dbReference type="STRING" id="363870.NG54_05795"/>
<dbReference type="SMART" id="SM00420">
    <property type="entry name" value="HTH_DEOR"/>
    <property type="match status" value="1"/>
</dbReference>
<accession>A0A0A6Y135</accession>
<dbReference type="GO" id="GO:0003677">
    <property type="term" value="F:DNA binding"/>
    <property type="evidence" value="ECO:0007669"/>
    <property type="project" value="UniProtKB-KW"/>
</dbReference>
<keyword evidence="3" id="KW-0804">Transcription</keyword>
<protein>
    <submittedName>
        <fullName evidence="5">DeoR faimly transcriptional regulator</fullName>
    </submittedName>
    <submittedName>
        <fullName evidence="6">DeoR/GlpR transcriptional regulator</fullName>
    </submittedName>
</protein>
<dbReference type="PROSITE" id="PS51000">
    <property type="entry name" value="HTH_DEOR_2"/>
    <property type="match status" value="1"/>
</dbReference>
<dbReference type="PANTHER" id="PTHR30363:SF56">
    <property type="entry name" value="TRANSCRIPTIONAL REGULATOR, DEOR FAMILY"/>
    <property type="match status" value="1"/>
</dbReference>
<evidence type="ECO:0000256" key="2">
    <source>
        <dbReference type="ARBA" id="ARBA00023125"/>
    </source>
</evidence>
<name>A0A0A6Y135_9BACI</name>
<dbReference type="Proteomes" id="UP000476934">
    <property type="component" value="Unassembled WGS sequence"/>
</dbReference>
<dbReference type="InterPro" id="IPR037171">
    <property type="entry name" value="NagB/RpiA_transferase-like"/>
</dbReference>
<dbReference type="SUPFAM" id="SSF46785">
    <property type="entry name" value="Winged helix' DNA-binding domain"/>
    <property type="match status" value="1"/>
</dbReference>
<dbReference type="OrthoDB" id="9797223at2"/>
<reference evidence="5 7" key="1">
    <citation type="submission" date="2014-10" db="EMBL/GenBank/DDBJ databases">
        <title>Draft genome of phytase producing Bacillus ginsengihumi strain M2.11.</title>
        <authorList>
            <person name="Toymentseva A."/>
            <person name="Boulygina E.A."/>
            <person name="Kazakov S.V."/>
            <person name="Kayumov I."/>
            <person name="Suleimanova A.D."/>
            <person name="Mardanova A.M."/>
            <person name="Maria S.N."/>
            <person name="Sergey M.Y."/>
            <person name="Sharipova M.R."/>
        </authorList>
    </citation>
    <scope>NUCLEOTIDE SEQUENCE [LARGE SCALE GENOMIC DNA]</scope>
    <source>
        <strain evidence="5 7">M2.11</strain>
    </source>
</reference>
<sequence>MLTEQRHRMILELLKSKNIVSIQEFTAYTNSSESTIRRDLTQLEKKKLLKRIHGGAQRLHGKLQEPNIVEKTAQNTRVKEKIGLYAASLVEKDDCIYLDAGSTTMQMIQYLNPGNHMVVVTNGITLIPHLLAKGIKTYLIGGLVKPRTEAVIGSGALNDINGYRFDKCFLGTNGIHPKLGCTTPDPEEAILKSKALELSQEGFILADDSKFGEISFSKFAELSDVTIITNELEQEILSIYQEKTEIKVV</sequence>
<dbReference type="InterPro" id="IPR014036">
    <property type="entry name" value="DeoR-like_C"/>
</dbReference>
<dbReference type="PRINTS" id="PR00037">
    <property type="entry name" value="HTHLACR"/>
</dbReference>
<keyword evidence="1" id="KW-0805">Transcription regulation</keyword>
<evidence type="ECO:0000313" key="6">
    <source>
        <dbReference type="EMBL" id="NEY20095.1"/>
    </source>
</evidence>
<evidence type="ECO:0000256" key="3">
    <source>
        <dbReference type="ARBA" id="ARBA00023163"/>
    </source>
</evidence>
<comment type="caution">
    <text evidence="5">The sequence shown here is derived from an EMBL/GenBank/DDBJ whole genome shotgun (WGS) entry which is preliminary data.</text>
</comment>
<dbReference type="EMBL" id="JAAIWK010000012">
    <property type="protein sequence ID" value="NEY20095.1"/>
    <property type="molecule type" value="Genomic_DNA"/>
</dbReference>
<gene>
    <name evidence="6" type="ORF">G4D61_08955</name>
    <name evidence="5" type="ORF">NG54_05795</name>
</gene>
<organism evidence="5 7">
    <name type="scientific">Heyndrickxia ginsengihumi</name>
    <dbReference type="NCBI Taxonomy" id="363870"/>
    <lineage>
        <taxon>Bacteria</taxon>
        <taxon>Bacillati</taxon>
        <taxon>Bacillota</taxon>
        <taxon>Bacilli</taxon>
        <taxon>Bacillales</taxon>
        <taxon>Bacillaceae</taxon>
        <taxon>Heyndrickxia</taxon>
    </lineage>
</organism>
<dbReference type="InterPro" id="IPR036388">
    <property type="entry name" value="WH-like_DNA-bd_sf"/>
</dbReference>
<dbReference type="RefSeq" id="WP_025726804.1">
    <property type="nucleotide sequence ID" value="NZ_JAAIWK010000012.1"/>
</dbReference>
<dbReference type="PROSITE" id="PS00894">
    <property type="entry name" value="HTH_DEOR_1"/>
    <property type="match status" value="1"/>
</dbReference>
<dbReference type="GO" id="GO:0003700">
    <property type="term" value="F:DNA-binding transcription factor activity"/>
    <property type="evidence" value="ECO:0007669"/>
    <property type="project" value="InterPro"/>
</dbReference>
<dbReference type="Pfam" id="PF00455">
    <property type="entry name" value="DeoRC"/>
    <property type="match status" value="1"/>
</dbReference>
<evidence type="ECO:0000313" key="7">
    <source>
        <dbReference type="Proteomes" id="UP000030588"/>
    </source>
</evidence>
<dbReference type="InterPro" id="IPR036390">
    <property type="entry name" value="WH_DNA-bd_sf"/>
</dbReference>
<dbReference type="Pfam" id="PF08220">
    <property type="entry name" value="HTH_DeoR"/>
    <property type="match status" value="1"/>
</dbReference>
<dbReference type="AlphaFoldDB" id="A0A0A6Y135"/>
<evidence type="ECO:0000313" key="8">
    <source>
        <dbReference type="Proteomes" id="UP000476934"/>
    </source>
</evidence>
<dbReference type="PANTHER" id="PTHR30363">
    <property type="entry name" value="HTH-TYPE TRANSCRIPTIONAL REGULATOR SRLR-RELATED"/>
    <property type="match status" value="1"/>
</dbReference>
<keyword evidence="8" id="KW-1185">Reference proteome</keyword>
<feature type="domain" description="HTH deoR-type" evidence="4">
    <location>
        <begin position="3"/>
        <end position="58"/>
    </location>
</feature>
<dbReference type="SUPFAM" id="SSF100950">
    <property type="entry name" value="NagB/RpiA/CoA transferase-like"/>
    <property type="match status" value="1"/>
</dbReference>
<evidence type="ECO:0000313" key="5">
    <source>
        <dbReference type="EMBL" id="KHD86002.1"/>
    </source>
</evidence>